<dbReference type="SUPFAM" id="SSF52540">
    <property type="entry name" value="P-loop containing nucleoside triphosphate hydrolases"/>
    <property type="match status" value="1"/>
</dbReference>
<keyword evidence="6" id="KW-1185">Reference proteome</keyword>
<protein>
    <recommendedName>
        <fullName evidence="4">NB-ARC domain-containing protein</fullName>
    </recommendedName>
</protein>
<dbReference type="Gene3D" id="3.40.50.300">
    <property type="entry name" value="P-loop containing nucleotide triphosphate hydrolases"/>
    <property type="match status" value="1"/>
</dbReference>
<dbReference type="InterPro" id="IPR027417">
    <property type="entry name" value="P-loop_NTPase"/>
</dbReference>
<dbReference type="Proteomes" id="UP000593576">
    <property type="component" value="Unassembled WGS sequence"/>
</dbReference>
<organism evidence="5 6">
    <name type="scientific">Gossypium schwendimanii</name>
    <name type="common">Cotton</name>
    <dbReference type="NCBI Taxonomy" id="34291"/>
    <lineage>
        <taxon>Eukaryota</taxon>
        <taxon>Viridiplantae</taxon>
        <taxon>Streptophyta</taxon>
        <taxon>Embryophyta</taxon>
        <taxon>Tracheophyta</taxon>
        <taxon>Spermatophyta</taxon>
        <taxon>Magnoliopsida</taxon>
        <taxon>eudicotyledons</taxon>
        <taxon>Gunneridae</taxon>
        <taxon>Pentapetalae</taxon>
        <taxon>rosids</taxon>
        <taxon>malvids</taxon>
        <taxon>Malvales</taxon>
        <taxon>Malvaceae</taxon>
        <taxon>Malvoideae</taxon>
        <taxon>Gossypium</taxon>
    </lineage>
</organism>
<dbReference type="InterPro" id="IPR002182">
    <property type="entry name" value="NB-ARC"/>
</dbReference>
<evidence type="ECO:0000256" key="2">
    <source>
        <dbReference type="ARBA" id="ARBA00022821"/>
    </source>
</evidence>
<dbReference type="Gene3D" id="1.10.8.430">
    <property type="entry name" value="Helical domain of apoptotic protease-activating factors"/>
    <property type="match status" value="1"/>
</dbReference>
<keyword evidence="3" id="KW-0067">ATP-binding</keyword>
<dbReference type="AlphaFoldDB" id="A0A7J9N4W8"/>
<sequence>MVSGFKKKVETLKDKRDGVLLDVDAAKKNGKNIYPKVNSWLPKADKMIDSELKEVKCLEEETNNKCFFGLCPNFKACYQLSKKAKEDVNVVDELLQQGEFDKVSYQDVLLPIVVVPLKDFEDFDSRKLIFNKSWRRPDVQKIQDQITDMLGLKFEEQSVTRRASRLCQRLKKEKNILVVLDEIWAKLDLMELGIPLRDEDQRCTILLTSRDLNVLLKDIDAKKSFSIGVLEYEEAWHFFNKIIGDGVESSDLLPIATKVAKNCLPIAVRTLASSLRYEPPYVWEDALRQLSKPLFRTFTGGLGLFHGISTIKETMDKLLTVVRHLKASCLLHDGNTSMQFDIHDLISDVAKSTSKGNLVFVLRNERDLNDWPNDETVKECHKIVCSGISDLLDKLKCPKLTFLGSLGALCLINCVLGYITLIGELKNPEIVIITSSDIEVLAKEIGQLTKIKQLDLRGQKGKGERSKSIVEKGVLRRYRGEKKSVTDKELMEAFNQMDPHKAPSINGLLVNALESSFGWQIGDGMKARFGFDRCGFEGLDGNSLKAHFNGNRDGLVSELWMPNSCEWDRGRRVGHDLLPTNVKVASIFHGSSRGCIQCGMEEQSTIHALRDWLKTYVVLSLGGLDGRLLGNDYVRCIDWLEDVTCLLDLKAYENLITILWNVWNSRNNAMFQGKEEDTRIVWERAISLGDDFRIFDLTNAPLIPKTPSPQKQNKSPSSFFKINVDVAIVDDLVGLGVIAWDYDGN</sequence>
<dbReference type="GO" id="GO:0005524">
    <property type="term" value="F:ATP binding"/>
    <property type="evidence" value="ECO:0007669"/>
    <property type="project" value="UniProtKB-KW"/>
</dbReference>
<evidence type="ECO:0000259" key="4">
    <source>
        <dbReference type="Pfam" id="PF00931"/>
    </source>
</evidence>
<evidence type="ECO:0000256" key="3">
    <source>
        <dbReference type="ARBA" id="ARBA00022840"/>
    </source>
</evidence>
<evidence type="ECO:0000313" key="5">
    <source>
        <dbReference type="EMBL" id="MBA0878136.1"/>
    </source>
</evidence>
<dbReference type="Pfam" id="PF00931">
    <property type="entry name" value="NB-ARC"/>
    <property type="match status" value="1"/>
</dbReference>
<dbReference type="OrthoDB" id="981334at2759"/>
<proteinExistence type="predicted"/>
<comment type="caution">
    <text evidence="5">The sequence shown here is derived from an EMBL/GenBank/DDBJ whole genome shotgun (WGS) entry which is preliminary data.</text>
</comment>
<evidence type="ECO:0000256" key="1">
    <source>
        <dbReference type="ARBA" id="ARBA00022741"/>
    </source>
</evidence>
<evidence type="ECO:0000313" key="6">
    <source>
        <dbReference type="Proteomes" id="UP000593576"/>
    </source>
</evidence>
<keyword evidence="2" id="KW-0611">Plant defense</keyword>
<gene>
    <name evidence="5" type="ORF">Goshw_015974</name>
</gene>
<dbReference type="PANTHER" id="PTHR33463:SF192">
    <property type="entry name" value="DISEASE RESISTANCE PROTEIN RPS2-LIKE"/>
    <property type="match status" value="1"/>
</dbReference>
<dbReference type="GO" id="GO:0006952">
    <property type="term" value="P:defense response"/>
    <property type="evidence" value="ECO:0007669"/>
    <property type="project" value="UniProtKB-KW"/>
</dbReference>
<keyword evidence="1" id="KW-0547">Nucleotide-binding</keyword>
<dbReference type="InterPro" id="IPR050905">
    <property type="entry name" value="Plant_NBS-LRR"/>
</dbReference>
<accession>A0A7J9N4W8</accession>
<dbReference type="PANTHER" id="PTHR33463">
    <property type="entry name" value="NB-ARC DOMAIN-CONTAINING PROTEIN-RELATED"/>
    <property type="match status" value="1"/>
</dbReference>
<reference evidence="5 6" key="1">
    <citation type="journal article" date="2019" name="Genome Biol. Evol.">
        <title>Insights into the evolution of the New World diploid cottons (Gossypium, subgenus Houzingenia) based on genome sequencing.</title>
        <authorList>
            <person name="Grover C.E."/>
            <person name="Arick M.A. 2nd"/>
            <person name="Thrash A."/>
            <person name="Conover J.L."/>
            <person name="Sanders W.S."/>
            <person name="Peterson D.G."/>
            <person name="Frelichowski J.E."/>
            <person name="Scheffler J.A."/>
            <person name="Scheffler B.E."/>
            <person name="Wendel J.F."/>
        </authorList>
    </citation>
    <scope>NUCLEOTIDE SEQUENCE [LARGE SCALE GENOMIC DNA]</scope>
    <source>
        <strain evidence="5">1</strain>
        <tissue evidence="5">Leaf</tissue>
    </source>
</reference>
<dbReference type="InterPro" id="IPR042197">
    <property type="entry name" value="Apaf_helical"/>
</dbReference>
<dbReference type="GO" id="GO:0043531">
    <property type="term" value="F:ADP binding"/>
    <property type="evidence" value="ECO:0007669"/>
    <property type="project" value="InterPro"/>
</dbReference>
<name>A0A7J9N4W8_GOSSC</name>
<dbReference type="EMBL" id="JABFAF010270621">
    <property type="protein sequence ID" value="MBA0878136.1"/>
    <property type="molecule type" value="Genomic_DNA"/>
</dbReference>
<feature type="domain" description="NB-ARC" evidence="4">
    <location>
        <begin position="139"/>
        <end position="243"/>
    </location>
</feature>